<dbReference type="InterPro" id="IPR012551">
    <property type="entry name" value="DUF1707_SHOCT-like"/>
</dbReference>
<keyword evidence="4" id="KW-1185">Reference proteome</keyword>
<sequence length="357" mass="38649">MSDSGRESSLRARDIDRAQVSTVLDAAYAEGQLSPQEYHDRVERAGNARTLGELRGLTADLQSPVVFGGAAPESARTPLRRGRGDTYPARVRARDRDREATVHVLDEARAQGQLDADEHTALTQLAAEARTLGDLSTLVADLQYAPAPRPARPRSRRHVYLRTATAAAVVAAAVGGFVWTMREPARPVPAALTPGFGAVAPRVIPTPRPASLEGFVQFRADYLAKFGNGLVDEVYLHDTHASVKRMVNDRPDWSEEYTYRGGFERAGEQISTRKRETAVADLAAIDPGVLGRVLAGAPATVGVPDGVVSMIRLAEDSSFRDQVVLSVYVTNELKQSGRIELTPAGAVLQVYEYKGPR</sequence>
<gene>
    <name evidence="3" type="ORF">ACFYTF_00510</name>
</gene>
<evidence type="ECO:0000313" key="3">
    <source>
        <dbReference type="EMBL" id="MFF0541301.1"/>
    </source>
</evidence>
<dbReference type="Proteomes" id="UP001601444">
    <property type="component" value="Unassembled WGS sequence"/>
</dbReference>
<protein>
    <submittedName>
        <fullName evidence="3">DUF1707 domain-containing protein</fullName>
    </submittedName>
</protein>
<dbReference type="RefSeq" id="WP_387698610.1">
    <property type="nucleotide sequence ID" value="NZ_JBIAMX010000001.1"/>
</dbReference>
<feature type="domain" description="DUF1707" evidence="2">
    <location>
        <begin position="91"/>
        <end position="143"/>
    </location>
</feature>
<dbReference type="Pfam" id="PF08044">
    <property type="entry name" value="DUF1707"/>
    <property type="match status" value="2"/>
</dbReference>
<reference evidence="3 4" key="1">
    <citation type="submission" date="2024-10" db="EMBL/GenBank/DDBJ databases">
        <title>The Natural Products Discovery Center: Release of the First 8490 Sequenced Strains for Exploring Actinobacteria Biosynthetic Diversity.</title>
        <authorList>
            <person name="Kalkreuter E."/>
            <person name="Kautsar S.A."/>
            <person name="Yang D."/>
            <person name="Bader C.D."/>
            <person name="Teijaro C.N."/>
            <person name="Fluegel L."/>
            <person name="Davis C.M."/>
            <person name="Simpson J.R."/>
            <person name="Lauterbach L."/>
            <person name="Steele A.D."/>
            <person name="Gui C."/>
            <person name="Meng S."/>
            <person name="Li G."/>
            <person name="Viehrig K."/>
            <person name="Ye F."/>
            <person name="Su P."/>
            <person name="Kiefer A.F."/>
            <person name="Nichols A."/>
            <person name="Cepeda A.J."/>
            <person name="Yan W."/>
            <person name="Fan B."/>
            <person name="Jiang Y."/>
            <person name="Adhikari A."/>
            <person name="Zheng C.-J."/>
            <person name="Schuster L."/>
            <person name="Cowan T.M."/>
            <person name="Smanski M.J."/>
            <person name="Chevrette M.G."/>
            <person name="De Carvalho L.P.S."/>
            <person name="Shen B."/>
        </authorList>
    </citation>
    <scope>NUCLEOTIDE SEQUENCE [LARGE SCALE GENOMIC DNA]</scope>
    <source>
        <strain evidence="3 4">NPDC004045</strain>
    </source>
</reference>
<comment type="caution">
    <text evidence="3">The sequence shown here is derived from an EMBL/GenBank/DDBJ whole genome shotgun (WGS) entry which is preliminary data.</text>
</comment>
<keyword evidence="1" id="KW-0472">Membrane</keyword>
<organism evidence="3 4">
    <name type="scientific">Nocardia thailandica</name>
    <dbReference type="NCBI Taxonomy" id="257275"/>
    <lineage>
        <taxon>Bacteria</taxon>
        <taxon>Bacillati</taxon>
        <taxon>Actinomycetota</taxon>
        <taxon>Actinomycetes</taxon>
        <taxon>Mycobacteriales</taxon>
        <taxon>Nocardiaceae</taxon>
        <taxon>Nocardia</taxon>
    </lineage>
</organism>
<dbReference type="EMBL" id="JBIAMX010000001">
    <property type="protein sequence ID" value="MFF0541301.1"/>
    <property type="molecule type" value="Genomic_DNA"/>
</dbReference>
<dbReference type="PANTHER" id="PTHR40763:SF4">
    <property type="entry name" value="DUF1707 DOMAIN-CONTAINING PROTEIN"/>
    <property type="match status" value="1"/>
</dbReference>
<keyword evidence="1" id="KW-0812">Transmembrane</keyword>
<evidence type="ECO:0000256" key="1">
    <source>
        <dbReference type="SAM" id="Phobius"/>
    </source>
</evidence>
<evidence type="ECO:0000313" key="4">
    <source>
        <dbReference type="Proteomes" id="UP001601444"/>
    </source>
</evidence>
<name>A0ABW6PFW9_9NOCA</name>
<dbReference type="PANTHER" id="PTHR40763">
    <property type="entry name" value="MEMBRANE PROTEIN-RELATED"/>
    <property type="match status" value="1"/>
</dbReference>
<feature type="transmembrane region" description="Helical" evidence="1">
    <location>
        <begin position="159"/>
        <end position="179"/>
    </location>
</feature>
<accession>A0ABW6PFW9</accession>
<feature type="domain" description="DUF1707" evidence="2">
    <location>
        <begin position="10"/>
        <end position="62"/>
    </location>
</feature>
<keyword evidence="1" id="KW-1133">Transmembrane helix</keyword>
<proteinExistence type="predicted"/>
<evidence type="ECO:0000259" key="2">
    <source>
        <dbReference type="Pfam" id="PF08044"/>
    </source>
</evidence>